<evidence type="ECO:0000313" key="3">
    <source>
        <dbReference type="Proteomes" id="UP000234789"/>
    </source>
</evidence>
<protein>
    <submittedName>
        <fullName evidence="2">Uncharacterized protein</fullName>
    </submittedName>
</protein>
<keyword evidence="3" id="KW-1185">Reference proteome</keyword>
<organism evidence="2 3">
    <name type="scientific">Paenibacillus pasadenensis</name>
    <dbReference type="NCBI Taxonomy" id="217090"/>
    <lineage>
        <taxon>Bacteria</taxon>
        <taxon>Bacillati</taxon>
        <taxon>Bacillota</taxon>
        <taxon>Bacilli</taxon>
        <taxon>Bacillales</taxon>
        <taxon>Paenibacillaceae</taxon>
        <taxon>Paenibacillus</taxon>
    </lineage>
</organism>
<proteinExistence type="predicted"/>
<gene>
    <name evidence="2" type="ORF">B8V81_4256</name>
</gene>
<dbReference type="EMBL" id="NFEZ01000004">
    <property type="protein sequence ID" value="PLT45825.1"/>
    <property type="molecule type" value="Genomic_DNA"/>
</dbReference>
<evidence type="ECO:0000313" key="2">
    <source>
        <dbReference type="EMBL" id="PLT45825.1"/>
    </source>
</evidence>
<accession>A0A2N5N671</accession>
<feature type="compositionally biased region" description="Basic and acidic residues" evidence="1">
    <location>
        <begin position="1"/>
        <end position="14"/>
    </location>
</feature>
<comment type="caution">
    <text evidence="2">The sequence shown here is derived from an EMBL/GenBank/DDBJ whole genome shotgun (WGS) entry which is preliminary data.</text>
</comment>
<evidence type="ECO:0000256" key="1">
    <source>
        <dbReference type="SAM" id="MobiDB-lite"/>
    </source>
</evidence>
<reference evidence="2 3" key="1">
    <citation type="submission" date="2017-05" db="EMBL/GenBank/DDBJ databases">
        <title>Functional genome analysis of Paenibacillus pasadenensis strain R16: insights on endophytic life style and antifungal activity.</title>
        <authorList>
            <person name="Passera A."/>
            <person name="Marcolungo L."/>
            <person name="Casati P."/>
            <person name="Brasca M."/>
            <person name="Quaglino F."/>
            <person name="Delledonne M."/>
        </authorList>
    </citation>
    <scope>NUCLEOTIDE SEQUENCE [LARGE SCALE GENOMIC DNA]</scope>
    <source>
        <strain evidence="2 3">R16</strain>
    </source>
</reference>
<dbReference type="Proteomes" id="UP000234789">
    <property type="component" value="Unassembled WGS sequence"/>
</dbReference>
<sequence length="39" mass="4029">MRTSRAIDRKDGSKKNGSAAEPAILPDRPVQAAGAVPPV</sequence>
<dbReference type="AlphaFoldDB" id="A0A2N5N671"/>
<name>A0A2N5N671_9BACL</name>
<feature type="region of interest" description="Disordered" evidence="1">
    <location>
        <begin position="1"/>
        <end position="39"/>
    </location>
</feature>